<dbReference type="PANTHER" id="PTHR30238">
    <property type="entry name" value="MEMBRANE BOUND PREDICTED REDOX MODULATOR"/>
    <property type="match status" value="1"/>
</dbReference>
<evidence type="ECO:0000256" key="4">
    <source>
        <dbReference type="ARBA" id="ARBA00022989"/>
    </source>
</evidence>
<comment type="subcellular location">
    <subcellularLocation>
        <location evidence="1">Membrane</location>
        <topology evidence="1">Multi-pass membrane protein</topology>
    </subcellularLocation>
</comment>
<feature type="region of interest" description="Disordered" evidence="6">
    <location>
        <begin position="233"/>
        <end position="256"/>
    </location>
</feature>
<feature type="compositionally biased region" description="Basic and acidic residues" evidence="6">
    <location>
        <begin position="240"/>
        <end position="256"/>
    </location>
</feature>
<dbReference type="GO" id="GO:0016020">
    <property type="term" value="C:membrane"/>
    <property type="evidence" value="ECO:0007669"/>
    <property type="project" value="UniProtKB-SubCell"/>
</dbReference>
<dbReference type="NCBIfam" id="TIGR03717">
    <property type="entry name" value="R_switched_YjbE"/>
    <property type="match status" value="1"/>
</dbReference>
<dbReference type="EMBL" id="DTMF01000187">
    <property type="protein sequence ID" value="HGF34214.1"/>
    <property type="molecule type" value="Genomic_DNA"/>
</dbReference>
<organism evidence="8">
    <name type="scientific">Desulfobacca acetoxidans</name>
    <dbReference type="NCBI Taxonomy" id="60893"/>
    <lineage>
        <taxon>Bacteria</taxon>
        <taxon>Pseudomonadati</taxon>
        <taxon>Thermodesulfobacteriota</taxon>
        <taxon>Desulfobaccia</taxon>
        <taxon>Desulfobaccales</taxon>
        <taxon>Desulfobaccaceae</taxon>
        <taxon>Desulfobacca</taxon>
    </lineage>
</organism>
<keyword evidence="4 7" id="KW-1133">Transmembrane helix</keyword>
<dbReference type="PANTHER" id="PTHR30238:SF4">
    <property type="entry name" value="SLL1022 PROTEIN"/>
    <property type="match status" value="1"/>
</dbReference>
<reference evidence="8" key="1">
    <citation type="journal article" date="2020" name="mSystems">
        <title>Genome- and Community-Level Interaction Insights into Carbon Utilization and Element Cycling Functions of Hydrothermarchaeota in Hydrothermal Sediment.</title>
        <authorList>
            <person name="Zhou Z."/>
            <person name="Liu Y."/>
            <person name="Xu W."/>
            <person name="Pan J."/>
            <person name="Luo Z.H."/>
            <person name="Li M."/>
        </authorList>
    </citation>
    <scope>NUCLEOTIDE SEQUENCE [LARGE SCALE GENOMIC DNA]</scope>
    <source>
        <strain evidence="8">SpSt-897</strain>
    </source>
</reference>
<protein>
    <submittedName>
        <fullName evidence="8">TerC family protein</fullName>
    </submittedName>
</protein>
<dbReference type="AlphaFoldDB" id="A0A7C3V578"/>
<dbReference type="InterPro" id="IPR022301">
    <property type="entry name" value="Integral_membrane_YjbE"/>
</dbReference>
<feature type="transmembrane region" description="Helical" evidence="7">
    <location>
        <begin position="82"/>
        <end position="102"/>
    </location>
</feature>
<evidence type="ECO:0000256" key="1">
    <source>
        <dbReference type="ARBA" id="ARBA00004141"/>
    </source>
</evidence>
<evidence type="ECO:0000256" key="5">
    <source>
        <dbReference type="ARBA" id="ARBA00023136"/>
    </source>
</evidence>
<evidence type="ECO:0000313" key="8">
    <source>
        <dbReference type="EMBL" id="HGF34214.1"/>
    </source>
</evidence>
<feature type="transmembrane region" description="Helical" evidence="7">
    <location>
        <begin position="114"/>
        <end position="135"/>
    </location>
</feature>
<feature type="transmembrane region" description="Helical" evidence="7">
    <location>
        <begin position="204"/>
        <end position="224"/>
    </location>
</feature>
<evidence type="ECO:0000256" key="2">
    <source>
        <dbReference type="ARBA" id="ARBA00007511"/>
    </source>
</evidence>
<evidence type="ECO:0000256" key="3">
    <source>
        <dbReference type="ARBA" id="ARBA00022692"/>
    </source>
</evidence>
<feature type="transmembrane region" description="Helical" evidence="7">
    <location>
        <begin position="141"/>
        <end position="162"/>
    </location>
</feature>
<keyword evidence="5 7" id="KW-0472">Membrane</keyword>
<keyword evidence="3 7" id="KW-0812">Transmembrane</keyword>
<dbReference type="InterPro" id="IPR005496">
    <property type="entry name" value="Integral_membrane_TerC"/>
</dbReference>
<gene>
    <name evidence="8" type="ORF">ENW96_07465</name>
</gene>
<sequence>MHWAAWGLDNLNWAFLVGIINIVIIDLILAGDNAVVIAMAVRSLPRRQRQWGIILGAGAAVILRVILTFFVAQLLVLQFVKLAGGVLIAWIAVKLFVEGAPAQADQEAKTLFQAMWLIVVADITMSTDNVLAVAGASHGNLFLLIFGLALSIPFVVFTSNLLSMLMDRYPIIIYIGAAVLGRVAAEMIFSDPWVGRWLGPPPWFTYAMEAVFAVGVIVAGKLWLRFVFRKTEEQEPPAPELEHPAENLKARPSDEG</sequence>
<feature type="transmembrane region" description="Helical" evidence="7">
    <location>
        <begin position="13"/>
        <end position="41"/>
    </location>
</feature>
<proteinExistence type="inferred from homology"/>
<name>A0A7C3V578_9BACT</name>
<feature type="transmembrane region" description="Helical" evidence="7">
    <location>
        <begin position="53"/>
        <end position="76"/>
    </location>
</feature>
<evidence type="ECO:0000256" key="7">
    <source>
        <dbReference type="SAM" id="Phobius"/>
    </source>
</evidence>
<dbReference type="Pfam" id="PF03741">
    <property type="entry name" value="TerC"/>
    <property type="match status" value="1"/>
</dbReference>
<comment type="similarity">
    <text evidence="2">Belongs to the TerC family.</text>
</comment>
<evidence type="ECO:0000256" key="6">
    <source>
        <dbReference type="SAM" id="MobiDB-lite"/>
    </source>
</evidence>
<comment type="caution">
    <text evidence="8">The sequence shown here is derived from an EMBL/GenBank/DDBJ whole genome shotgun (WGS) entry which is preliminary data.</text>
</comment>
<feature type="transmembrane region" description="Helical" evidence="7">
    <location>
        <begin position="169"/>
        <end position="189"/>
    </location>
</feature>
<accession>A0A7C3V578</accession>